<sequence>MHATSPPSTPLHSSWKSVFRLPSSSKKHRANGNGSILAVDCSPRAVTSPLQTVRHMPVTSSPSLAPGSFLPIDERSSYNSSNTRSSDSNVGAVPNSPYLVPDSRLFPCQYQPHLQQSSVSNAEANGIVTPQQPQSRIRTKSEKQRMMQGRPSQTPTKPQTATGSQQSFALPQSHAASSSRSGPLSPRAMGASATRFIRRVASAPNAKHLFSSGSRSSAPTKNGLLAPADMVPPVPGAPSTSSDHGDDSLETLSSGSSRGRSNRNERYPGNSHLSKTRIVNGAHDGPGKMAFRRTYSSNSIKVRQVEVGPSSFLKIKMLGKGDVGRVYLVREKKTDKLFAMKVLSKKEMIERKKIKRALTEQEILATSNHPFIVTLYHSFQSEEYLYFCMEYCMGGEFFRALQTRPGKCLPEDGSRFYAAEVVAALEYLHLNGFIYRDLKPENILLHHSGHIMLSDFDLAKQSGHPGGRPATIHQLGPNGIPMIDTMSCTADFRTNSFVGTEEYIAPEVIAAQGHTAAVDWWTLGILIYEMIFATTPFKGKERNDTFANIRSLPVHFRDAPKITSACKDIVIRLLDKDERTRFGSRSGASEVKQHKWFAKMNWGLLRHQRPPIIPSSSNGLDAVNFRHLKESRSLHLEEQMRGVAGASVPAVPGTPGYDDGMDAPADGDLFGAFNSVTLHYDGES</sequence>
<keyword evidence="4" id="KW-0808">Transferase</keyword>
<dbReference type="GeneID" id="64697515"/>
<keyword evidence="13" id="KW-1185">Reference proteome</keyword>
<comment type="similarity">
    <text evidence="1">Belongs to the protein kinase superfamily. AGC Ser/Thr protein kinase family.</text>
</comment>
<evidence type="ECO:0000256" key="5">
    <source>
        <dbReference type="ARBA" id="ARBA00022741"/>
    </source>
</evidence>
<dbReference type="PROSITE" id="PS00108">
    <property type="entry name" value="PROTEIN_KINASE_ST"/>
    <property type="match status" value="1"/>
</dbReference>
<dbReference type="PROSITE" id="PS50011">
    <property type="entry name" value="PROTEIN_KINASE_DOM"/>
    <property type="match status" value="1"/>
</dbReference>
<feature type="region of interest" description="Disordered" evidence="10">
    <location>
        <begin position="122"/>
        <end position="191"/>
    </location>
</feature>
<feature type="domain" description="Protein kinase" evidence="11">
    <location>
        <begin position="312"/>
        <end position="597"/>
    </location>
</feature>
<feature type="region of interest" description="Disordered" evidence="10">
    <location>
        <begin position="207"/>
        <end position="287"/>
    </location>
</feature>
<organism evidence="12 13">
    <name type="scientific">Suillus discolor</name>
    <dbReference type="NCBI Taxonomy" id="1912936"/>
    <lineage>
        <taxon>Eukaryota</taxon>
        <taxon>Fungi</taxon>
        <taxon>Dikarya</taxon>
        <taxon>Basidiomycota</taxon>
        <taxon>Agaricomycotina</taxon>
        <taxon>Agaricomycetes</taxon>
        <taxon>Agaricomycetidae</taxon>
        <taxon>Boletales</taxon>
        <taxon>Suillineae</taxon>
        <taxon>Suillaceae</taxon>
        <taxon>Suillus</taxon>
    </lineage>
</organism>
<evidence type="ECO:0000256" key="6">
    <source>
        <dbReference type="ARBA" id="ARBA00022777"/>
    </source>
</evidence>
<dbReference type="InterPro" id="IPR000719">
    <property type="entry name" value="Prot_kinase_dom"/>
</dbReference>
<keyword evidence="5" id="KW-0547">Nucleotide-binding</keyword>
<evidence type="ECO:0000256" key="8">
    <source>
        <dbReference type="ARBA" id="ARBA00047899"/>
    </source>
</evidence>
<feature type="region of interest" description="Disordered" evidence="10">
    <location>
        <begin position="56"/>
        <end position="96"/>
    </location>
</feature>
<dbReference type="OrthoDB" id="432483at2759"/>
<comment type="catalytic activity">
    <reaction evidence="8">
        <text>L-threonyl-[protein] + ATP = O-phospho-L-threonyl-[protein] + ADP + H(+)</text>
        <dbReference type="Rhea" id="RHEA:46608"/>
        <dbReference type="Rhea" id="RHEA-COMP:11060"/>
        <dbReference type="Rhea" id="RHEA-COMP:11605"/>
        <dbReference type="ChEBI" id="CHEBI:15378"/>
        <dbReference type="ChEBI" id="CHEBI:30013"/>
        <dbReference type="ChEBI" id="CHEBI:30616"/>
        <dbReference type="ChEBI" id="CHEBI:61977"/>
        <dbReference type="ChEBI" id="CHEBI:456216"/>
        <dbReference type="EC" id="2.7.11.1"/>
    </reaction>
</comment>
<dbReference type="PANTHER" id="PTHR45637">
    <property type="entry name" value="FLIPPASE KINASE 1-RELATED"/>
    <property type="match status" value="1"/>
</dbReference>
<dbReference type="CDD" id="cd05574">
    <property type="entry name" value="STKc_phototropin_like"/>
    <property type="match status" value="1"/>
</dbReference>
<dbReference type="AlphaFoldDB" id="A0A9P7FJB9"/>
<feature type="compositionally biased region" description="Polar residues" evidence="10">
    <location>
        <begin position="122"/>
        <end position="136"/>
    </location>
</feature>
<comment type="caution">
    <text evidence="12">The sequence shown here is derived from an EMBL/GenBank/DDBJ whole genome shotgun (WGS) entry which is preliminary data.</text>
</comment>
<dbReference type="GO" id="GO:0004674">
    <property type="term" value="F:protein serine/threonine kinase activity"/>
    <property type="evidence" value="ECO:0007669"/>
    <property type="project" value="UniProtKB-KW"/>
</dbReference>
<dbReference type="Gene3D" id="3.30.200.20">
    <property type="entry name" value="Phosphorylase Kinase, domain 1"/>
    <property type="match status" value="1"/>
</dbReference>
<evidence type="ECO:0000256" key="9">
    <source>
        <dbReference type="ARBA" id="ARBA00048679"/>
    </source>
</evidence>
<dbReference type="Gene3D" id="1.10.510.10">
    <property type="entry name" value="Transferase(Phosphotransferase) domain 1"/>
    <property type="match status" value="1"/>
</dbReference>
<evidence type="ECO:0000256" key="1">
    <source>
        <dbReference type="ARBA" id="ARBA00009903"/>
    </source>
</evidence>
<evidence type="ECO:0000256" key="3">
    <source>
        <dbReference type="ARBA" id="ARBA00022527"/>
    </source>
</evidence>
<dbReference type="SUPFAM" id="SSF56112">
    <property type="entry name" value="Protein kinase-like (PK-like)"/>
    <property type="match status" value="1"/>
</dbReference>
<dbReference type="GO" id="GO:0005524">
    <property type="term" value="F:ATP binding"/>
    <property type="evidence" value="ECO:0007669"/>
    <property type="project" value="UniProtKB-KW"/>
</dbReference>
<dbReference type="RefSeq" id="XP_041299028.1">
    <property type="nucleotide sequence ID" value="XM_041435256.1"/>
</dbReference>
<name>A0A9P7FJB9_9AGAM</name>
<evidence type="ECO:0000256" key="7">
    <source>
        <dbReference type="ARBA" id="ARBA00022840"/>
    </source>
</evidence>
<evidence type="ECO:0000256" key="4">
    <source>
        <dbReference type="ARBA" id="ARBA00022679"/>
    </source>
</evidence>
<feature type="compositionally biased region" description="Low complexity" evidence="10">
    <location>
        <begin position="250"/>
        <end position="259"/>
    </location>
</feature>
<comment type="catalytic activity">
    <reaction evidence="9">
        <text>L-seryl-[protein] + ATP = O-phospho-L-seryl-[protein] + ADP + H(+)</text>
        <dbReference type="Rhea" id="RHEA:17989"/>
        <dbReference type="Rhea" id="RHEA-COMP:9863"/>
        <dbReference type="Rhea" id="RHEA-COMP:11604"/>
        <dbReference type="ChEBI" id="CHEBI:15378"/>
        <dbReference type="ChEBI" id="CHEBI:29999"/>
        <dbReference type="ChEBI" id="CHEBI:30616"/>
        <dbReference type="ChEBI" id="CHEBI:83421"/>
        <dbReference type="ChEBI" id="CHEBI:456216"/>
        <dbReference type="EC" id="2.7.11.1"/>
    </reaction>
</comment>
<dbReference type="EMBL" id="JABBWM010000003">
    <property type="protein sequence ID" value="KAG2118919.1"/>
    <property type="molecule type" value="Genomic_DNA"/>
</dbReference>
<dbReference type="Proteomes" id="UP000823399">
    <property type="component" value="Unassembled WGS sequence"/>
</dbReference>
<protein>
    <recommendedName>
        <fullName evidence="2">non-specific serine/threonine protein kinase</fullName>
        <ecNumber evidence="2">2.7.11.1</ecNumber>
    </recommendedName>
</protein>
<dbReference type="FunFam" id="1.10.510.10:FF:000121">
    <property type="entry name" value="Serine/threonine-protein kinase nrc-2"/>
    <property type="match status" value="1"/>
</dbReference>
<dbReference type="EC" id="2.7.11.1" evidence="2"/>
<evidence type="ECO:0000256" key="10">
    <source>
        <dbReference type="SAM" id="MobiDB-lite"/>
    </source>
</evidence>
<gene>
    <name evidence="12" type="ORF">F5147DRAFT_667436</name>
</gene>
<feature type="compositionally biased region" description="Polar residues" evidence="10">
    <location>
        <begin position="150"/>
        <end position="182"/>
    </location>
</feature>
<dbReference type="InterPro" id="IPR011009">
    <property type="entry name" value="Kinase-like_dom_sf"/>
</dbReference>
<dbReference type="SMART" id="SM00220">
    <property type="entry name" value="S_TKc"/>
    <property type="match status" value="1"/>
</dbReference>
<keyword evidence="6" id="KW-0418">Kinase</keyword>
<evidence type="ECO:0000256" key="2">
    <source>
        <dbReference type="ARBA" id="ARBA00012513"/>
    </source>
</evidence>
<proteinExistence type="inferred from homology"/>
<evidence type="ECO:0000259" key="11">
    <source>
        <dbReference type="PROSITE" id="PS50011"/>
    </source>
</evidence>
<accession>A0A9P7FJB9</accession>
<feature type="compositionally biased region" description="Low complexity" evidence="10">
    <location>
        <begin position="77"/>
        <end position="89"/>
    </location>
</feature>
<reference evidence="12" key="1">
    <citation type="journal article" date="2020" name="New Phytol.">
        <title>Comparative genomics reveals dynamic genome evolution in host specialist ectomycorrhizal fungi.</title>
        <authorList>
            <person name="Lofgren L.A."/>
            <person name="Nguyen N.H."/>
            <person name="Vilgalys R."/>
            <person name="Ruytinx J."/>
            <person name="Liao H.L."/>
            <person name="Branco S."/>
            <person name="Kuo A."/>
            <person name="LaButti K."/>
            <person name="Lipzen A."/>
            <person name="Andreopoulos W."/>
            <person name="Pangilinan J."/>
            <person name="Riley R."/>
            <person name="Hundley H."/>
            <person name="Na H."/>
            <person name="Barry K."/>
            <person name="Grigoriev I.V."/>
            <person name="Stajich J.E."/>
            <person name="Kennedy P.G."/>
        </authorList>
    </citation>
    <scope>NUCLEOTIDE SEQUENCE</scope>
    <source>
        <strain evidence="12">FC423</strain>
    </source>
</reference>
<dbReference type="FunFam" id="3.30.200.20:FF:001236">
    <property type="entry name" value="AGC/RSK protein kinase"/>
    <property type="match status" value="1"/>
</dbReference>
<dbReference type="Pfam" id="PF00069">
    <property type="entry name" value="Pkinase"/>
    <property type="match status" value="1"/>
</dbReference>
<evidence type="ECO:0000313" key="13">
    <source>
        <dbReference type="Proteomes" id="UP000823399"/>
    </source>
</evidence>
<dbReference type="InterPro" id="IPR008271">
    <property type="entry name" value="Ser/Thr_kinase_AS"/>
</dbReference>
<feature type="compositionally biased region" description="Polar residues" evidence="10">
    <location>
        <begin position="211"/>
        <end position="220"/>
    </location>
</feature>
<keyword evidence="7" id="KW-0067">ATP-binding</keyword>
<keyword evidence="3" id="KW-0723">Serine/threonine-protein kinase</keyword>
<evidence type="ECO:0000313" key="12">
    <source>
        <dbReference type="EMBL" id="KAG2118919.1"/>
    </source>
</evidence>